<keyword evidence="1" id="KW-0812">Transmembrane</keyword>
<keyword evidence="1" id="KW-1133">Transmembrane helix</keyword>
<comment type="caution">
    <text evidence="2">The sequence shown here is derived from an EMBL/GenBank/DDBJ whole genome shotgun (WGS) entry which is preliminary data.</text>
</comment>
<keyword evidence="3" id="KW-1185">Reference proteome</keyword>
<proteinExistence type="predicted"/>
<reference evidence="2" key="1">
    <citation type="submission" date="2019-12" db="EMBL/GenBank/DDBJ databases">
        <title>High-Quality draft genome sequences of three cyanobacteria isolated from the limestone walls of the Old Cathedral of Coimbra.</title>
        <authorList>
            <person name="Tiago I."/>
            <person name="Soares F."/>
            <person name="Portugal A."/>
        </authorList>
    </citation>
    <scope>NUCLEOTIDE SEQUENCE</scope>
    <source>
        <strain evidence="2">A</strain>
    </source>
</reference>
<protein>
    <submittedName>
        <fullName evidence="2">DUF3177 family protein</fullName>
    </submittedName>
</protein>
<keyword evidence="1" id="KW-0472">Membrane</keyword>
<feature type="transmembrane region" description="Helical" evidence="1">
    <location>
        <begin position="167"/>
        <end position="190"/>
    </location>
</feature>
<name>A0A8J7YXW6_9CYAN</name>
<dbReference type="Pfam" id="PF11375">
    <property type="entry name" value="DUF3177"/>
    <property type="match status" value="1"/>
</dbReference>
<evidence type="ECO:0000313" key="3">
    <source>
        <dbReference type="Proteomes" id="UP000646053"/>
    </source>
</evidence>
<accession>A0A8J7YXW6</accession>
<dbReference type="RefSeq" id="WP_162422192.1">
    <property type="nucleotide sequence ID" value="NZ_WVIE01000004.1"/>
</dbReference>
<dbReference type="AlphaFoldDB" id="A0A8J7YXW6"/>
<feature type="transmembrane region" description="Helical" evidence="1">
    <location>
        <begin position="16"/>
        <end position="36"/>
    </location>
</feature>
<dbReference type="Proteomes" id="UP000646053">
    <property type="component" value="Unassembled WGS sequence"/>
</dbReference>
<dbReference type="InterPro" id="IPR021515">
    <property type="entry name" value="DUF3177"/>
</dbReference>
<feature type="transmembrane region" description="Helical" evidence="1">
    <location>
        <begin position="48"/>
        <end position="69"/>
    </location>
</feature>
<dbReference type="EMBL" id="WVIE01000004">
    <property type="protein sequence ID" value="NDJ16692.1"/>
    <property type="molecule type" value="Genomic_DNA"/>
</dbReference>
<evidence type="ECO:0000256" key="1">
    <source>
        <dbReference type="SAM" id="Phobius"/>
    </source>
</evidence>
<organism evidence="2 3">
    <name type="scientific">Myxacorys almedinensis A</name>
    <dbReference type="NCBI Taxonomy" id="2690445"/>
    <lineage>
        <taxon>Bacteria</taxon>
        <taxon>Bacillati</taxon>
        <taxon>Cyanobacteriota</taxon>
        <taxon>Cyanophyceae</taxon>
        <taxon>Leptolyngbyales</taxon>
        <taxon>Leptolyngbyaceae</taxon>
        <taxon>Myxacorys</taxon>
        <taxon>Myxacorys almedinensis</taxon>
    </lineage>
</organism>
<gene>
    <name evidence="2" type="ORF">GS601_05210</name>
</gene>
<evidence type="ECO:0000313" key="2">
    <source>
        <dbReference type="EMBL" id="NDJ16692.1"/>
    </source>
</evidence>
<sequence>MQTAPFWLSSLAWTDYRLAILFTVAVPLVLLIWAFTQRSEAIQRLLIIYWRVSSLLAIAVYLLIGAFPIGFAAGWLARILMPISLWFWADLNEEIRDQPSSPLRLSLTSWRWAVSIYCVLGVLIQIPTYLRCALLSSQQLVSDASCSVWLAPPWLFREYVHAGARPYFLGFLGLIGLGIYVLYLGYFVFFRLGKRKRSAMGN</sequence>